<proteinExistence type="predicted"/>
<sequence>MNQVDPPIEKITWTFSVFLAKYDDAIKNHFTDSTTFRGTSNRIQNDLFKCTADVVMDHIKSEIKKAPFESIGLDETTDVANLSQLSIVVRYILDGISQERFLGFLDVTSERTANALFKIVCDIISS</sequence>
<reference evidence="1" key="1">
    <citation type="submission" date="2022-01" db="EMBL/GenBank/DDBJ databases">
        <authorList>
            <person name="King R."/>
        </authorList>
    </citation>
    <scope>NUCLEOTIDE SEQUENCE</scope>
</reference>
<keyword evidence="2" id="KW-1185">Reference proteome</keyword>
<dbReference type="PANTHER" id="PTHR45749:SF21">
    <property type="entry name" value="DUF4371 DOMAIN-CONTAINING PROTEIN"/>
    <property type="match status" value="1"/>
</dbReference>
<protein>
    <recommendedName>
        <fullName evidence="3">DUF4371 domain-containing protein</fullName>
    </recommendedName>
</protein>
<evidence type="ECO:0000313" key="1">
    <source>
        <dbReference type="EMBL" id="CAH1108510.1"/>
    </source>
</evidence>
<dbReference type="OrthoDB" id="6617004at2759"/>
<evidence type="ECO:0008006" key="3">
    <source>
        <dbReference type="Google" id="ProtNLM"/>
    </source>
</evidence>
<dbReference type="AlphaFoldDB" id="A0A9P0CYA0"/>
<dbReference type="EMBL" id="OV651815">
    <property type="protein sequence ID" value="CAH1108510.1"/>
    <property type="molecule type" value="Genomic_DNA"/>
</dbReference>
<evidence type="ECO:0000313" key="2">
    <source>
        <dbReference type="Proteomes" id="UP001153636"/>
    </source>
</evidence>
<name>A0A9P0CYA0_9CUCU</name>
<accession>A0A9P0CYA0</accession>
<organism evidence="1 2">
    <name type="scientific">Psylliodes chrysocephalus</name>
    <dbReference type="NCBI Taxonomy" id="3402493"/>
    <lineage>
        <taxon>Eukaryota</taxon>
        <taxon>Metazoa</taxon>
        <taxon>Ecdysozoa</taxon>
        <taxon>Arthropoda</taxon>
        <taxon>Hexapoda</taxon>
        <taxon>Insecta</taxon>
        <taxon>Pterygota</taxon>
        <taxon>Neoptera</taxon>
        <taxon>Endopterygota</taxon>
        <taxon>Coleoptera</taxon>
        <taxon>Polyphaga</taxon>
        <taxon>Cucujiformia</taxon>
        <taxon>Chrysomeloidea</taxon>
        <taxon>Chrysomelidae</taxon>
        <taxon>Galerucinae</taxon>
        <taxon>Alticini</taxon>
        <taxon>Psylliodes</taxon>
    </lineage>
</organism>
<dbReference type="Proteomes" id="UP001153636">
    <property type="component" value="Chromosome 3"/>
</dbReference>
<gene>
    <name evidence="1" type="ORF">PSYICH_LOCUS9642</name>
</gene>
<dbReference type="PANTHER" id="PTHR45749">
    <property type="match status" value="1"/>
</dbReference>